<proteinExistence type="predicted"/>
<organism evidence="1 2">
    <name type="scientific">Methylobacterium tardum</name>
    <dbReference type="NCBI Taxonomy" id="374432"/>
    <lineage>
        <taxon>Bacteria</taxon>
        <taxon>Pseudomonadati</taxon>
        <taxon>Pseudomonadota</taxon>
        <taxon>Alphaproteobacteria</taxon>
        <taxon>Hyphomicrobiales</taxon>
        <taxon>Methylobacteriaceae</taxon>
        <taxon>Methylobacterium</taxon>
    </lineage>
</organism>
<evidence type="ECO:0000313" key="2">
    <source>
        <dbReference type="Proteomes" id="UP001157440"/>
    </source>
</evidence>
<dbReference type="Proteomes" id="UP001157440">
    <property type="component" value="Unassembled WGS sequence"/>
</dbReference>
<gene>
    <name evidence="1" type="ORF">GCM10007890_21920</name>
</gene>
<dbReference type="RefSeq" id="WP_238196405.1">
    <property type="nucleotide sequence ID" value="NZ_BPQZ01000010.1"/>
</dbReference>
<dbReference type="AlphaFoldDB" id="A0AA37WRJ0"/>
<comment type="caution">
    <text evidence="1">The sequence shown here is derived from an EMBL/GenBank/DDBJ whole genome shotgun (WGS) entry which is preliminary data.</text>
</comment>
<protein>
    <submittedName>
        <fullName evidence="1">Uncharacterized protein</fullName>
    </submittedName>
</protein>
<reference evidence="2" key="1">
    <citation type="journal article" date="2019" name="Int. J. Syst. Evol. Microbiol.">
        <title>The Global Catalogue of Microorganisms (GCM) 10K type strain sequencing project: providing services to taxonomists for standard genome sequencing and annotation.</title>
        <authorList>
            <consortium name="The Broad Institute Genomics Platform"/>
            <consortium name="The Broad Institute Genome Sequencing Center for Infectious Disease"/>
            <person name="Wu L."/>
            <person name="Ma J."/>
        </authorList>
    </citation>
    <scope>NUCLEOTIDE SEQUENCE [LARGE SCALE GENOMIC DNA]</scope>
    <source>
        <strain evidence="2">NBRC 103632</strain>
    </source>
</reference>
<keyword evidence="2" id="KW-1185">Reference proteome</keyword>
<name>A0AA37WRJ0_9HYPH</name>
<evidence type="ECO:0000313" key="1">
    <source>
        <dbReference type="EMBL" id="GLS70179.1"/>
    </source>
</evidence>
<dbReference type="EMBL" id="BSPL01000013">
    <property type="protein sequence ID" value="GLS70179.1"/>
    <property type="molecule type" value="Genomic_DNA"/>
</dbReference>
<sequence>MPEPGSTAAPALTLRQANCQRYDIYRRGGPPHYKMSDEERDARRVGYAARDRAHAAVIRAKRAHERALAKEADAARMAVEVDRIRSEIRVSVKSPTGRLAAIDAAGMLILGPQGAVGCGGALLRTLEVLVGKGRHPVPSLLAVGPWQDEAALRAALDAFRPKLAAIGLWVCRRKAGWRLAKAAT</sequence>
<accession>A0AA37WRJ0</accession>